<sequence>MYQGIIISEDTTILKECREIIDAVGDIRINTYNALGSFHLNENAQNLLFIILTQIDQENFTLLASMEKTMPDVTTILYNHSLNLSNLNQLNYLSSVYFVVGENRQKTLKETVEKLKKNYWRTIPFDQFGIRFEQLSPRIQKALKFVETADIGKCNITGIADYLNISPGYFSQEFKRETGQPFRSFMQKVLAYYEDLILKKANIPAHQISQMLGYSELSSFSRSFKKRKGISLTKYKKMVKM</sequence>
<name>A0A7V4TYD4_CALAY</name>
<dbReference type="Pfam" id="PF12833">
    <property type="entry name" value="HTH_18"/>
    <property type="match status" value="1"/>
</dbReference>
<dbReference type="SMART" id="SM00342">
    <property type="entry name" value="HTH_ARAC"/>
    <property type="match status" value="1"/>
</dbReference>
<organism evidence="5">
    <name type="scientific">Caldithrix abyssi</name>
    <dbReference type="NCBI Taxonomy" id="187145"/>
    <lineage>
        <taxon>Bacteria</taxon>
        <taxon>Pseudomonadati</taxon>
        <taxon>Calditrichota</taxon>
        <taxon>Calditrichia</taxon>
        <taxon>Calditrichales</taxon>
        <taxon>Calditrichaceae</taxon>
        <taxon>Caldithrix</taxon>
    </lineage>
</organism>
<dbReference type="PROSITE" id="PS01124">
    <property type="entry name" value="HTH_ARAC_FAMILY_2"/>
    <property type="match status" value="1"/>
</dbReference>
<dbReference type="Proteomes" id="UP000885779">
    <property type="component" value="Unassembled WGS sequence"/>
</dbReference>
<evidence type="ECO:0000256" key="1">
    <source>
        <dbReference type="ARBA" id="ARBA00023015"/>
    </source>
</evidence>
<evidence type="ECO:0000259" key="4">
    <source>
        <dbReference type="PROSITE" id="PS01124"/>
    </source>
</evidence>
<dbReference type="PANTHER" id="PTHR43280">
    <property type="entry name" value="ARAC-FAMILY TRANSCRIPTIONAL REGULATOR"/>
    <property type="match status" value="1"/>
</dbReference>
<evidence type="ECO:0000313" key="5">
    <source>
        <dbReference type="EMBL" id="HGY54671.1"/>
    </source>
</evidence>
<keyword evidence="3" id="KW-0804">Transcription</keyword>
<feature type="domain" description="HTH araC/xylS-type" evidence="4">
    <location>
        <begin position="140"/>
        <end position="238"/>
    </location>
</feature>
<evidence type="ECO:0000256" key="3">
    <source>
        <dbReference type="ARBA" id="ARBA00023163"/>
    </source>
</evidence>
<gene>
    <name evidence="5" type="ORF">ENK44_03120</name>
</gene>
<protein>
    <submittedName>
        <fullName evidence="5">AraC family transcriptional regulator</fullName>
    </submittedName>
</protein>
<keyword evidence="1" id="KW-0805">Transcription regulation</keyword>
<evidence type="ECO:0000256" key="2">
    <source>
        <dbReference type="ARBA" id="ARBA00023125"/>
    </source>
</evidence>
<dbReference type="GO" id="GO:0043565">
    <property type="term" value="F:sequence-specific DNA binding"/>
    <property type="evidence" value="ECO:0007669"/>
    <property type="project" value="InterPro"/>
</dbReference>
<dbReference type="EMBL" id="DRQG01000024">
    <property type="protein sequence ID" value="HGY54671.1"/>
    <property type="molecule type" value="Genomic_DNA"/>
</dbReference>
<reference evidence="5" key="1">
    <citation type="journal article" date="2020" name="mSystems">
        <title>Genome- and Community-Level Interaction Insights into Carbon Utilization and Element Cycling Functions of Hydrothermarchaeota in Hydrothermal Sediment.</title>
        <authorList>
            <person name="Zhou Z."/>
            <person name="Liu Y."/>
            <person name="Xu W."/>
            <person name="Pan J."/>
            <person name="Luo Z.H."/>
            <person name="Li M."/>
        </authorList>
    </citation>
    <scope>NUCLEOTIDE SEQUENCE [LARGE SCALE GENOMIC DNA]</scope>
    <source>
        <strain evidence="5">HyVt-577</strain>
    </source>
</reference>
<dbReference type="InterPro" id="IPR009057">
    <property type="entry name" value="Homeodomain-like_sf"/>
</dbReference>
<dbReference type="GO" id="GO:0003700">
    <property type="term" value="F:DNA-binding transcription factor activity"/>
    <property type="evidence" value="ECO:0007669"/>
    <property type="project" value="InterPro"/>
</dbReference>
<dbReference type="PANTHER" id="PTHR43280:SF2">
    <property type="entry name" value="HTH-TYPE TRANSCRIPTIONAL REGULATOR EXSA"/>
    <property type="match status" value="1"/>
</dbReference>
<accession>A0A7V4TYD4</accession>
<keyword evidence="2" id="KW-0238">DNA-binding</keyword>
<dbReference type="InterPro" id="IPR018060">
    <property type="entry name" value="HTH_AraC"/>
</dbReference>
<dbReference type="Gene3D" id="1.10.10.60">
    <property type="entry name" value="Homeodomain-like"/>
    <property type="match status" value="2"/>
</dbReference>
<dbReference type="AlphaFoldDB" id="A0A7V4TYD4"/>
<comment type="caution">
    <text evidence="5">The sequence shown here is derived from an EMBL/GenBank/DDBJ whole genome shotgun (WGS) entry which is preliminary data.</text>
</comment>
<dbReference type="SUPFAM" id="SSF46689">
    <property type="entry name" value="Homeodomain-like"/>
    <property type="match status" value="2"/>
</dbReference>
<proteinExistence type="predicted"/>